<evidence type="ECO:0000313" key="3">
    <source>
        <dbReference type="Proteomes" id="UP000007797"/>
    </source>
</evidence>
<name>F4PLC8_CACFS</name>
<dbReference type="RefSeq" id="XP_004361201.1">
    <property type="nucleotide sequence ID" value="XM_004361144.1"/>
</dbReference>
<evidence type="ECO:0008006" key="4">
    <source>
        <dbReference type="Google" id="ProtNLM"/>
    </source>
</evidence>
<dbReference type="GeneID" id="14875457"/>
<evidence type="ECO:0000256" key="1">
    <source>
        <dbReference type="SAM" id="SignalP"/>
    </source>
</evidence>
<dbReference type="Gene3D" id="3.10.100.10">
    <property type="entry name" value="Mannose-Binding Protein A, subunit A"/>
    <property type="match status" value="1"/>
</dbReference>
<feature type="signal peptide" evidence="1">
    <location>
        <begin position="1"/>
        <end position="25"/>
    </location>
</feature>
<keyword evidence="1" id="KW-0732">Signal</keyword>
<dbReference type="InterPro" id="IPR016186">
    <property type="entry name" value="C-type_lectin-like/link_sf"/>
</dbReference>
<gene>
    <name evidence="2" type="ORF">DFA_05482</name>
</gene>
<dbReference type="OrthoDB" id="20973at2759"/>
<protein>
    <recommendedName>
        <fullName evidence="4">IPT/TIG domain-containing protein</fullName>
    </recommendedName>
</protein>
<reference evidence="3" key="1">
    <citation type="journal article" date="2011" name="Genome Res.">
        <title>Phylogeny-wide analysis of social amoeba genomes highlights ancient origins for complex intercellular communication.</title>
        <authorList>
            <person name="Heidel A.J."/>
            <person name="Lawal H.M."/>
            <person name="Felder M."/>
            <person name="Schilde C."/>
            <person name="Helps N.R."/>
            <person name="Tunggal B."/>
            <person name="Rivero F."/>
            <person name="John U."/>
            <person name="Schleicher M."/>
            <person name="Eichinger L."/>
            <person name="Platzer M."/>
            <person name="Noegel A.A."/>
            <person name="Schaap P."/>
            <person name="Gloeckner G."/>
        </authorList>
    </citation>
    <scope>NUCLEOTIDE SEQUENCE [LARGE SCALE GENOMIC DNA]</scope>
    <source>
        <strain evidence="3">SH3</strain>
    </source>
</reference>
<organism evidence="2 3">
    <name type="scientific">Cavenderia fasciculata</name>
    <name type="common">Slime mold</name>
    <name type="synonym">Dictyostelium fasciculatum</name>
    <dbReference type="NCBI Taxonomy" id="261658"/>
    <lineage>
        <taxon>Eukaryota</taxon>
        <taxon>Amoebozoa</taxon>
        <taxon>Evosea</taxon>
        <taxon>Eumycetozoa</taxon>
        <taxon>Dictyostelia</taxon>
        <taxon>Acytosteliales</taxon>
        <taxon>Cavenderiaceae</taxon>
        <taxon>Cavenderia</taxon>
    </lineage>
</organism>
<sequence>MVSKTNNNNVLILMISILFFLTISGFGVNGQTAVPNFVFTNPVNQHTYTYVNTTAITWATANAAAIAAGGYLATITSQDEGEFIVKNRYISLDTYNLLHLPPPPQLCLTESSVLYVWIGHHSNASVDRSIFRFEAGPEKGLISYERKTNLCSFWCSWTPYQPDNSPLEAFVSFYASQMWNDYTATALLTGYILEKGGTTDPFTSSIGTEGGNLIIYNIIGINTTTATVKFTANSLGRPDPPIYMVSRTTANQLTVSLQTGLIGYYDVIISDTIVTKIIKKNPVQPPHISSIVPGYKVGDLITVNGLNFGNNISLIDYFYFSSWYVPCTPVSYRVTHRSFICSLTQQIYADPIVGNTAVNLGIMSISVGGISRLNITRVPIYNSLTNSLIMYSGNPRGVFTNYFSYETMASVVLTPQSPNEHNLMRNLNPVNCVYDSNHVVAGYNFKAGPNIGAYFINSTAKTYSNALVVGCLGVDADVYTQVVTNGIAFNTVSKKFSNGTIPAYWYYQFSFAPTVTFTTNGTLTLGTPGGWIILLVRGMRLTSGVYTVKRGAVQISATVIPFTNNGSIGLTVPPSTGAAQPLSVTVNGIASTGINSYTLAISKPIMTSYTGVQSYGGIMTITGANFGTTTSLPLLKFWSQDHVGYP</sequence>
<evidence type="ECO:0000313" key="2">
    <source>
        <dbReference type="EMBL" id="EGG23350.1"/>
    </source>
</evidence>
<dbReference type="EMBL" id="GL883008">
    <property type="protein sequence ID" value="EGG23350.1"/>
    <property type="molecule type" value="Genomic_DNA"/>
</dbReference>
<dbReference type="KEGG" id="dfa:DFA_05482"/>
<dbReference type="InterPro" id="IPR016187">
    <property type="entry name" value="CTDL_fold"/>
</dbReference>
<accession>F4PLC8</accession>
<proteinExistence type="predicted"/>
<dbReference type="SUPFAM" id="SSF56436">
    <property type="entry name" value="C-type lectin-like"/>
    <property type="match status" value="1"/>
</dbReference>
<dbReference type="Proteomes" id="UP000007797">
    <property type="component" value="Unassembled WGS sequence"/>
</dbReference>
<keyword evidence="3" id="KW-1185">Reference proteome</keyword>
<dbReference type="AlphaFoldDB" id="F4PLC8"/>
<feature type="chain" id="PRO_5003315415" description="IPT/TIG domain-containing protein" evidence="1">
    <location>
        <begin position="26"/>
        <end position="646"/>
    </location>
</feature>